<evidence type="ECO:0000256" key="6">
    <source>
        <dbReference type="ARBA" id="ARBA00023136"/>
    </source>
</evidence>
<evidence type="ECO:0000256" key="2">
    <source>
        <dbReference type="ARBA" id="ARBA00022448"/>
    </source>
</evidence>
<gene>
    <name evidence="9" type="ORF">HNR05_002560</name>
</gene>
<evidence type="ECO:0000256" key="3">
    <source>
        <dbReference type="ARBA" id="ARBA00022475"/>
    </source>
</evidence>
<dbReference type="RefSeq" id="WP_246318403.1">
    <property type="nucleotide sequence ID" value="NZ_JACCFM010000001.1"/>
</dbReference>
<protein>
    <submittedName>
        <fullName evidence="9">Small multidrug resistance pump</fullName>
    </submittedName>
</protein>
<dbReference type="Pfam" id="PF00893">
    <property type="entry name" value="Multi_Drug_Res"/>
    <property type="match status" value="1"/>
</dbReference>
<dbReference type="GO" id="GO:0015220">
    <property type="term" value="F:choline transmembrane transporter activity"/>
    <property type="evidence" value="ECO:0007669"/>
    <property type="project" value="TreeGrafter"/>
</dbReference>
<feature type="transmembrane region" description="Helical" evidence="8">
    <location>
        <begin position="37"/>
        <end position="54"/>
    </location>
</feature>
<feature type="transmembrane region" description="Helical" evidence="8">
    <location>
        <begin position="93"/>
        <end position="112"/>
    </location>
</feature>
<keyword evidence="6 8" id="KW-0472">Membrane</keyword>
<dbReference type="GO" id="GO:0015199">
    <property type="term" value="F:amino-acid betaine transmembrane transporter activity"/>
    <property type="evidence" value="ECO:0007669"/>
    <property type="project" value="TreeGrafter"/>
</dbReference>
<sequence length="115" mass="12344">MSEDDHMWGYLFLALAIVAEVIATTFLKFTAGENAKWWAYAIVVVGYVASFTALSQSLSRGVPLGIAYAIWSAVGVVAIVIVSWLLFKESLSWVQIVGLALVISGVGLLELGGKH</sequence>
<keyword evidence="3" id="KW-1003">Cell membrane</keyword>
<dbReference type="SUPFAM" id="SSF103481">
    <property type="entry name" value="Multidrug resistance efflux transporter EmrE"/>
    <property type="match status" value="1"/>
</dbReference>
<feature type="transmembrane region" description="Helical" evidence="8">
    <location>
        <begin position="66"/>
        <end position="87"/>
    </location>
</feature>
<dbReference type="InterPro" id="IPR045324">
    <property type="entry name" value="Small_multidrug_res"/>
</dbReference>
<organism evidence="9 10">
    <name type="scientific">Glaciibacter psychrotolerans</name>
    <dbReference type="NCBI Taxonomy" id="670054"/>
    <lineage>
        <taxon>Bacteria</taxon>
        <taxon>Bacillati</taxon>
        <taxon>Actinomycetota</taxon>
        <taxon>Actinomycetes</taxon>
        <taxon>Micrococcales</taxon>
        <taxon>Microbacteriaceae</taxon>
        <taxon>Glaciibacter</taxon>
    </lineage>
</organism>
<dbReference type="GO" id="GO:0005886">
    <property type="term" value="C:plasma membrane"/>
    <property type="evidence" value="ECO:0007669"/>
    <property type="project" value="UniProtKB-SubCell"/>
</dbReference>
<feature type="transmembrane region" description="Helical" evidence="8">
    <location>
        <begin position="7"/>
        <end position="31"/>
    </location>
</feature>
<keyword evidence="10" id="KW-1185">Reference proteome</keyword>
<evidence type="ECO:0000313" key="9">
    <source>
        <dbReference type="EMBL" id="NYJ20769.1"/>
    </source>
</evidence>
<keyword evidence="4 7" id="KW-0812">Transmembrane</keyword>
<dbReference type="PANTHER" id="PTHR30561">
    <property type="entry name" value="SMR FAMILY PROTON-DEPENDENT DRUG EFFLUX TRANSPORTER SUGE"/>
    <property type="match status" value="1"/>
</dbReference>
<evidence type="ECO:0000256" key="4">
    <source>
        <dbReference type="ARBA" id="ARBA00022692"/>
    </source>
</evidence>
<name>A0A7Z0EFN0_9MICO</name>
<proteinExistence type="inferred from homology"/>
<dbReference type="GO" id="GO:0015297">
    <property type="term" value="F:antiporter activity"/>
    <property type="evidence" value="ECO:0007669"/>
    <property type="project" value="TreeGrafter"/>
</dbReference>
<evidence type="ECO:0000313" key="10">
    <source>
        <dbReference type="Proteomes" id="UP000537260"/>
    </source>
</evidence>
<dbReference type="InterPro" id="IPR000390">
    <property type="entry name" value="Small_drug/metabolite_transptr"/>
</dbReference>
<dbReference type="AlphaFoldDB" id="A0A7Z0EFN0"/>
<comment type="similarity">
    <text evidence="7">Belongs to the drug/metabolite transporter (DMT) superfamily. Small multidrug resistance (SMR) (TC 2.A.7.1) family.</text>
</comment>
<comment type="subcellular location">
    <subcellularLocation>
        <location evidence="1 7">Cell membrane</location>
        <topology evidence="1 7">Multi-pass membrane protein</topology>
    </subcellularLocation>
</comment>
<dbReference type="Gene3D" id="1.10.3730.20">
    <property type="match status" value="1"/>
</dbReference>
<dbReference type="InterPro" id="IPR037185">
    <property type="entry name" value="EmrE-like"/>
</dbReference>
<keyword evidence="2" id="KW-0813">Transport</keyword>
<dbReference type="PANTHER" id="PTHR30561:SF1">
    <property type="entry name" value="MULTIDRUG TRANSPORTER EMRE"/>
    <property type="match status" value="1"/>
</dbReference>
<comment type="caution">
    <text evidence="9">The sequence shown here is derived from an EMBL/GenBank/DDBJ whole genome shotgun (WGS) entry which is preliminary data.</text>
</comment>
<evidence type="ECO:0000256" key="5">
    <source>
        <dbReference type="ARBA" id="ARBA00022989"/>
    </source>
</evidence>
<reference evidence="9 10" key="1">
    <citation type="submission" date="2020-07" db="EMBL/GenBank/DDBJ databases">
        <title>Sequencing the genomes of 1000 actinobacteria strains.</title>
        <authorList>
            <person name="Klenk H.-P."/>
        </authorList>
    </citation>
    <scope>NUCLEOTIDE SEQUENCE [LARGE SCALE GENOMIC DNA]</scope>
    <source>
        <strain evidence="9 10">LI1</strain>
    </source>
</reference>
<evidence type="ECO:0000256" key="8">
    <source>
        <dbReference type="SAM" id="Phobius"/>
    </source>
</evidence>
<dbReference type="GO" id="GO:0031460">
    <property type="term" value="P:glycine betaine transport"/>
    <property type="evidence" value="ECO:0007669"/>
    <property type="project" value="TreeGrafter"/>
</dbReference>
<dbReference type="EMBL" id="JACCFM010000001">
    <property type="protein sequence ID" value="NYJ20769.1"/>
    <property type="molecule type" value="Genomic_DNA"/>
</dbReference>
<evidence type="ECO:0000256" key="1">
    <source>
        <dbReference type="ARBA" id="ARBA00004651"/>
    </source>
</evidence>
<keyword evidence="5 8" id="KW-1133">Transmembrane helix</keyword>
<dbReference type="Proteomes" id="UP000537260">
    <property type="component" value="Unassembled WGS sequence"/>
</dbReference>
<accession>A0A7Z0EFN0</accession>
<evidence type="ECO:0000256" key="7">
    <source>
        <dbReference type="RuleBase" id="RU003942"/>
    </source>
</evidence>